<evidence type="ECO:0000256" key="10">
    <source>
        <dbReference type="ARBA" id="ARBA00022570"/>
    </source>
</evidence>
<evidence type="ECO:0000256" key="24">
    <source>
        <dbReference type="ARBA" id="ARBA00023054"/>
    </source>
</evidence>
<evidence type="ECO:0000256" key="29">
    <source>
        <dbReference type="ARBA" id="ARBA00023280"/>
    </source>
</evidence>
<evidence type="ECO:0000256" key="8">
    <source>
        <dbReference type="ARBA" id="ARBA00022510"/>
    </source>
</evidence>
<protein>
    <recommendedName>
        <fullName evidence="32">Envelope glycoprotein gp160</fullName>
    </recommendedName>
    <alternativeName>
        <fullName evidence="32">Env polyprotein</fullName>
    </alternativeName>
    <component>
        <recommendedName>
            <fullName evidence="32">Surface protein gp120</fullName>
            <shortName evidence="32">SU</shortName>
        </recommendedName>
        <alternativeName>
            <fullName evidence="32">Glycoprotein 120</fullName>
            <shortName evidence="32">gp120</shortName>
        </alternativeName>
    </component>
    <component>
        <recommendedName>
            <fullName evidence="32">Transmembrane protein gp41</fullName>
            <shortName evidence="32">TM</shortName>
        </recommendedName>
        <alternativeName>
            <fullName evidence="32">Glycoprotein 41</fullName>
            <shortName evidence="32">gp41</shortName>
        </alternativeName>
    </component>
</protein>
<organismHost>
    <name type="scientific">Homo sapiens</name>
    <name type="common">Human</name>
    <dbReference type="NCBI Taxonomy" id="9606"/>
</organismHost>
<evidence type="ECO:0000256" key="20">
    <source>
        <dbReference type="ARBA" id="ARBA00022879"/>
    </source>
</evidence>
<evidence type="ECO:0000256" key="22">
    <source>
        <dbReference type="ARBA" id="ARBA00022989"/>
    </source>
</evidence>
<evidence type="ECO:0000256" key="3">
    <source>
        <dbReference type="ARBA" id="ARBA00004505"/>
    </source>
</evidence>
<comment type="domain">
    <text evidence="32 33">The 17 amino acids long immunosuppressive region is present in many retroviral envelope proteins. Synthetic peptides derived from this relatively conserved sequence inhibit immune function in vitro and in vivo.</text>
</comment>
<keyword evidence="11 32" id="KW-0945">Host-virus interaction</keyword>
<sequence length="866" mass="98039">MRVTGILKNYPLWWIWGILGFWMLMNSNGEGNLWVTVYYGVPVWKEAKTTLFCASDAKAYKKEVHNVWATHACVPTDPSPQELFLKNVTENFNMWKNDMVDQMHEDIISLWDQSLKPCVKLTPLCVTLICSNAIVKNSTTEETSNATVKNNTTEAMKNCSFNTTTEIRDKEKKEYALFYRPDIVPLNNETSDTSEYRLINCNTSAVTQACPKVTFEPIPIHYCAPAGYAILKCNDETFNGTGPCSKVSTVQCTHGIRPVVSTQLLLNGSLAKEEIVIRSENLTNNAKTIIVHLHTPVQIVCTRPYNNTRKSVRIGPGQTFYATGDIIGDPRKAHCNISEKDWNKTLQEVGKELQKHFPNKTIRYNQSAGGDMEITTHSFNCGGEFFYCNTSKLFNSTYIDTYISTNSTNSSANNSSIITLQCRIKQIINMWQGVGRAMYAPPIAGNITCKSNITGLLLTRDGGPDNKTETFRPAGGDMRDNWRSELYKYKVVEVQPLGLAPTGAKRRVVEREKRAVGLGALFLGFLGAAGSTMGAASITLTVQARQLLSGIVQQQSNLLRAIEAQQHMLQLTVWGIKQLQARVLALERYLKDQQLLGIWGCSGKLICTTNVPWNTSWSNKSEMDIWNNMTWMQWEREISNYTGTIYKLLEDSQNQQERNEQDLLALDSWNSLWNWFDITKWLWYIKIFIMIVGGLIGLRIVFAVLSIVNRVRQGYSPLSLQTLTPNPREPDRLRGIEEEGGEQDRDKSIRLVNGFLPIVWDDLRSLCLFSYHRLRDFLLLAARVVELLGRSCLRGLQRGWEVLKYLGSLVQYWGLELKKSAISLFDTLAVAVAEGTDRIIELIQGFCRAIRNIPRRIRQGFEASLL</sequence>
<reference evidence="37" key="1">
    <citation type="submission" date="2016-05" db="EMBL/GenBank/DDBJ databases">
        <title>Staged Induction of HIV-1 Glycan-Dependent Broadly Neutralizing Antibodies.</title>
        <authorList>
            <person name="Bonsignori M."/>
            <person name="Kreider E.F."/>
            <person name="Fera D."/>
            <person name="Meyerhoff R.R."/>
            <person name="Bradley T."/>
            <person name="Wiehe K."/>
            <person name="Alam S.M."/>
            <person name="Hwang K.-K."/>
            <person name="Saunders K.O."/>
            <person name="Xia S.-M."/>
            <person name="Zhang R."/>
            <person name="Gladden M."/>
            <person name="Monroe A."/>
            <person name="Pier B.W."/>
            <person name="Jette C.A."/>
            <person name="Kelsoe G."/>
            <person name="Louder M.K."/>
            <person name="Morris L."/>
            <person name="Kappes J."/>
            <person name="Wagh K."/>
            <person name="Kamanga G."/>
            <person name="Cohen M.S."/>
            <person name="Hraber P.T."/>
            <person name="Montefiori D.C."/>
            <person name="Trama A."/>
            <person name="Liao H.-X."/>
            <person name="Kepler T.B."/>
            <person name="Moody M.A."/>
            <person name="Gao F."/>
            <person name="Mascola J.R."/>
            <person name="Shaw G.M."/>
            <person name="Hahn B.H."/>
            <person name="Harrison S.C."/>
            <person name="Korber B."/>
            <person name="Haynes B.F."/>
        </authorList>
    </citation>
    <scope>NUCLEOTIDE SEQUENCE</scope>
    <source>
        <strain evidence="37">CH0848.3.d1635.10.53</strain>
    </source>
</reference>
<comment type="miscellaneous">
    <text evidence="32">HIV-1 lineages are divided in three main groups, M (for Major), O (for Outlier), and N (for New, or Non-M, Non-O). The vast majority of strains found worldwide belong to the group M. Group O seems to be endemic to and largely confined to Cameroon and neighboring countries in West Central Africa, where these viruses represent a small minority of HIV-1 strains. The group N is represented by a limited number of isolates from Cameroonian persons. The group M is further subdivided in 9 clades or subtypes (A to D, F to H, J and K).</text>
</comment>
<feature type="disulfide bond" evidence="32">
    <location>
        <begin position="223"/>
        <end position="252"/>
    </location>
</feature>
<feature type="domain" description="Retroviral envelope protein GP41-like" evidence="36">
    <location>
        <begin position="533"/>
        <end position="723"/>
    </location>
</feature>
<evidence type="ECO:0000256" key="30">
    <source>
        <dbReference type="ARBA" id="ARBA00023288"/>
    </source>
</evidence>
<evidence type="ECO:0000256" key="32">
    <source>
        <dbReference type="HAMAP-Rule" id="MF_04083"/>
    </source>
</evidence>
<keyword evidence="18 32" id="KW-0946">Virion</keyword>
<feature type="topological domain" description="Cytoplasmic" evidence="32">
    <location>
        <begin position="709"/>
        <end position="866"/>
    </location>
</feature>
<evidence type="ECO:0000313" key="37">
    <source>
        <dbReference type="EMBL" id="ARM51859.1"/>
    </source>
</evidence>
<dbReference type="GO" id="GO:1903911">
    <property type="term" value="P:positive regulation of receptor clustering"/>
    <property type="evidence" value="ECO:0007669"/>
    <property type="project" value="UniProtKB-UniRule"/>
</dbReference>
<evidence type="ECO:0000256" key="17">
    <source>
        <dbReference type="ARBA" id="ARBA00022804"/>
    </source>
</evidence>
<evidence type="ECO:0000256" key="9">
    <source>
        <dbReference type="ARBA" id="ARBA00022511"/>
    </source>
</evidence>
<keyword evidence="24 32" id="KW-0175">Coiled coil</keyword>
<keyword evidence="10 32" id="KW-1165">Clathrin-mediated endocytosis of virus by host</keyword>
<evidence type="ECO:0000256" key="21">
    <source>
        <dbReference type="ARBA" id="ARBA00022890"/>
    </source>
</evidence>
<feature type="chain" id="PRO_5023552663" description="Transmembrane protein gp41" evidence="32">
    <location>
        <begin position="515"/>
        <end position="866"/>
    </location>
</feature>
<dbReference type="FunFam" id="1.20.5.490:FF:000001">
    <property type="entry name" value="Envelope glycoprotein gp160"/>
    <property type="match status" value="1"/>
</dbReference>
<comment type="subcellular location">
    <molecule>Surface protein gp120</molecule>
    <subcellularLocation>
        <location evidence="32">Virion membrane</location>
        <topology evidence="32">Peripheral membrane protein</topology>
    </subcellularLocation>
    <subcellularLocation>
        <location evidence="32">Host cell membrane</location>
        <topology evidence="32">Peripheral membrane protein</topology>
    </subcellularLocation>
    <subcellularLocation>
        <location evidence="32">Host endosome membrane</location>
        <topology evidence="32">Single-pass type I membrane protein</topology>
    </subcellularLocation>
    <text evidence="32">The surface protein is not anchored to the viral envelope, but associates with the extravirion surface through its binding to TM. It is probably concentrated at the site of budding and incorporated into the virions possibly by contacts between the cytoplasmic tail of Env and the N-terminus of Gag.</text>
</comment>
<dbReference type="GO" id="GO:0020002">
    <property type="term" value="C:host cell plasma membrane"/>
    <property type="evidence" value="ECO:0007669"/>
    <property type="project" value="UniProtKB-SubCell"/>
</dbReference>
<keyword evidence="13 32" id="KW-0165">Cleavage on pair of basic residues</keyword>
<evidence type="ECO:0000256" key="33">
    <source>
        <dbReference type="RuleBase" id="RU363095"/>
    </source>
</evidence>
<keyword evidence="7 32" id="KW-1168">Fusion of virus membrane with host membrane</keyword>
<dbReference type="InterPro" id="IPR000777">
    <property type="entry name" value="HIV1_Gp120"/>
</dbReference>
<feature type="disulfide bond" evidence="32">
    <location>
        <begin position="53"/>
        <end position="73"/>
    </location>
</feature>
<name>A0A1W6ITS5_HV1</name>
<keyword evidence="29 32" id="KW-0899">Viral immunoevasion</keyword>
<keyword evidence="31 32" id="KW-1160">Virus entry into host cell</keyword>
<evidence type="ECO:0000256" key="28">
    <source>
        <dbReference type="ARBA" id="ARBA00023180"/>
    </source>
</evidence>
<feature type="short sequence motif" description="Di-leucine internalization motif" evidence="32">
    <location>
        <begin position="865"/>
        <end position="866"/>
    </location>
</feature>
<dbReference type="GO" id="GO:0019082">
    <property type="term" value="P:viral protein processing"/>
    <property type="evidence" value="ECO:0007669"/>
    <property type="project" value="UniProtKB-UniRule"/>
</dbReference>
<evidence type="ECO:0000256" key="12">
    <source>
        <dbReference type="ARBA" id="ARBA00022595"/>
    </source>
</evidence>
<feature type="region of interest" description="MPER; binding to GalCer" evidence="32">
    <location>
        <begin position="665"/>
        <end position="686"/>
    </location>
</feature>
<evidence type="ECO:0000256" key="14">
    <source>
        <dbReference type="ARBA" id="ARBA00022692"/>
    </source>
</evidence>
<evidence type="ECO:0000256" key="6">
    <source>
        <dbReference type="ARBA" id="ARBA00004650"/>
    </source>
</evidence>
<comment type="similarity">
    <text evidence="32">Belongs to the HIV-1 env protein family.</text>
</comment>
<dbReference type="SUPFAM" id="SSF56502">
    <property type="entry name" value="gp120 core"/>
    <property type="match status" value="2"/>
</dbReference>
<keyword evidence="27 32" id="KW-1015">Disulfide bond</keyword>
<keyword evidence="22 32" id="KW-1133">Transmembrane helix</keyword>
<keyword evidence="21 32" id="KW-1164">Virus endocytosis by host</keyword>
<evidence type="ECO:0000256" key="23">
    <source>
        <dbReference type="ARBA" id="ARBA00023046"/>
    </source>
</evidence>
<comment type="PTM">
    <text evidence="32">Highly glycosylated by host. The high number of glycan on the protein is reffered to as 'glycan shield' because it contributes to hide protein sequence from adaptive immune system.</text>
</comment>
<comment type="subunit">
    <text evidence="32">The mature envelope protein (Env) consists of a homotrimer of non-covalently associated gp120-gp41 heterodimers. The resulting complex protrudes from the virus surface as a spike. There seems to be as few as 10 spikes on the average virion. Surface protein gp120 interacts with host CD4, CCR5 and CXCR4. Gp120 also interacts with the C-type lectins CD209/DC-SIGN and CLEC4M/DC-SIGNR (collectively referred to as DC-SIGN(R)). Gp120 and gp41 interact with GalCer. Gp120 interacts with host ITGA4/ITGB7 complex; on CD4+ T-cells, this interaction results in rapid activation of integrin ITGAL/LFA-1, which facilitates efficient cell-to-cell spreading of HIV-1. Gp120 interacts with cell-associated heparan sulfate; this interaction increases virus infectivity on permissive cells and may be involved in infection of CD4- cells.</text>
</comment>
<dbReference type="FunFam" id="1.10.287.210:FF:000001">
    <property type="entry name" value="Envelope glycoprotein gp160"/>
    <property type="match status" value="1"/>
</dbReference>
<feature type="lipid moiety-binding region" description="S-palmitoyl cysteine; by host" evidence="32">
    <location>
        <position position="767"/>
    </location>
</feature>
<organism evidence="37">
    <name type="scientific">Human immunodeficiency virus type 1</name>
    <name type="common">HIV-1</name>
    <dbReference type="NCBI Taxonomy" id="11676"/>
    <lineage>
        <taxon>Viruses</taxon>
        <taxon>Riboviria</taxon>
        <taxon>Pararnavirae</taxon>
        <taxon>Artverviricota</taxon>
        <taxon>Revtraviricetes</taxon>
        <taxon>Ortervirales</taxon>
        <taxon>Retroviridae</taxon>
        <taxon>Orthoretrovirinae</taxon>
        <taxon>Lentivirus</taxon>
        <taxon>Lentivirus humimdef1</taxon>
    </lineage>
</organism>
<proteinExistence type="inferred from homology"/>
<dbReference type="HAMAP" id="MF_04083">
    <property type="entry name" value="HIV_ENV"/>
    <property type="match status" value="1"/>
</dbReference>
<evidence type="ECO:0000256" key="13">
    <source>
        <dbReference type="ARBA" id="ARBA00022685"/>
    </source>
</evidence>
<keyword evidence="19 32" id="KW-1043">Host membrane</keyword>
<comment type="domain">
    <text evidence="32">Some of the most genetically diverse regions of the viral genome are present in Env. They are called variable regions 1 through 5 (V1 through V5). Coreceptor usage of gp120 is determined mainly by the primary structure of the third variable region (V3) in the outer domain of gp120. The sequence of V3 determines which coreceptor, CCR5 and/or CXCR4 (corresponding to R5/macrophage, X4/T cell and R5X4/T cell and macrophage tropism), is used to trigger the fusion potential of the Env complex, and hence which cells the virus can infect. Binding to CCR5 involves a region adjacent in addition to V3.</text>
</comment>
<comment type="PTM">
    <text evidence="32">Palmitoylation of the transmembrane protein and of Env polyprotein (prior to its proteolytic cleavage) is essential for their association with host cell membrane lipid rafts. Palmitoylation is therefore required for envelope trafficking to classical lipid rafts, but not for viral replication.</text>
</comment>
<keyword evidence="16 32" id="KW-0732">Signal</keyword>
<dbReference type="GO" id="GO:0075512">
    <property type="term" value="P:clathrin-dependent endocytosis of virus by host cell"/>
    <property type="evidence" value="ECO:0007669"/>
    <property type="project" value="UniProtKB-UniRule"/>
</dbReference>
<evidence type="ECO:0000256" key="15">
    <source>
        <dbReference type="ARBA" id="ARBA00022703"/>
    </source>
</evidence>
<dbReference type="CDD" id="cd09909">
    <property type="entry name" value="HIV-1-like_HR1-HR2"/>
    <property type="match status" value="1"/>
</dbReference>
<keyword evidence="17 32" id="KW-1161">Viral attachment to host cell</keyword>
<comment type="function">
    <text evidence="32">Envelope glycoprotein gp160: Oligomerizes in the host endoplasmic reticulum into predominantly trimers. In a second time, gp160 transits in the host Golgi, where glycosylation is completed. The precursor is then proteolytically cleaved in the trans-Golgi and thereby activated by cellular furin or furin-like proteases to produce gp120 and gp41.</text>
</comment>
<comment type="function">
    <text evidence="32">Surface protein gp120: Attaches the virus to the host lymphoid cell by binding to the primary receptor CD4. This interaction induces a structural rearrangement creating a high affinity binding site for a chemokine coreceptor like CXCR4 and/or CCR5. Acts as a ligand for CD209/DC-SIGN and CLEC4M/DC-SIGNR, which are respectively found on dendritic cells (DCs), and on endothelial cells of liver sinusoids and lymph node sinuses. These interactions allow capture of viral particles at mucosal surfaces by these cells and subsequent transmission to permissive cells. HIV subverts the migration properties of dendritic cells to gain access to CD4+ T-cells in lymph nodes. Virus transmission to permissive T-cells occurs either in trans (without DCs infection, through viral capture and transmission), or in cis (following DCs productive infection, through the usual CD4-gp120 interaction), thereby inducing a robust infection. In trans infection, bound virions remain infectious over days and it is proposed that they are not degraded, but protected in non-lysosomal acidic organelles within the DCs close to the cell membrane thus contributing to the viral infectious potential during DCs' migration from the periphery to the lymphoid tissues. On arrival at lymphoid tissues, intact virions recycle back to DCs' cell surface allowing virus transmission to CD4+ T-cells.</text>
</comment>
<comment type="domain">
    <text evidence="32">The CD4-binding region is targeted by the antibody b12.</text>
</comment>
<keyword evidence="25 32" id="KW-0472">Membrane</keyword>
<dbReference type="Pfam" id="PF00516">
    <property type="entry name" value="GP120"/>
    <property type="match status" value="1"/>
</dbReference>
<keyword evidence="9 32" id="KW-1032">Host cell membrane</keyword>
<comment type="PTM">
    <text evidence="32">Specific enzymatic cleavages in vivo yield mature proteins. Envelope glycoproteins are synthesized as a inactive precursor that is heavily N-glycosylated and processed likely by host cell furin in the Golgi to yield the mature SU and TM proteins. The cleavage site between SU and TM requires the minimal sequence [KR]-X-[KR]-R. About 2 of the 9 disulfide bonds of gp41 are reduced by P4HB/PDI, following binding to CD4 receptor.</text>
</comment>
<dbReference type="GO" id="GO:0019064">
    <property type="term" value="P:fusion of virus membrane with host plasma membrane"/>
    <property type="evidence" value="ECO:0007669"/>
    <property type="project" value="UniProtKB-UniRule"/>
</dbReference>
<dbReference type="InterPro" id="IPR036377">
    <property type="entry name" value="Gp120_core_sf"/>
</dbReference>
<evidence type="ECO:0000256" key="11">
    <source>
        <dbReference type="ARBA" id="ARBA00022581"/>
    </source>
</evidence>
<comment type="subcellular location">
    <subcellularLocation>
        <location evidence="3">Host cell membrane</location>
        <topology evidence="3">Peripheral membrane protein</topology>
    </subcellularLocation>
    <subcellularLocation>
        <location evidence="1">Host cell membrane</location>
        <topology evidence="1">Single-pass type I membrane protein</topology>
    </subcellularLocation>
    <subcellularLocation>
        <location evidence="2">Host endosome membrane</location>
        <topology evidence="2">Peripheral membrane protein</topology>
    </subcellularLocation>
    <subcellularLocation>
        <location evidence="5">Host endosome membrane</location>
        <topology evidence="5">Single-pass type I membrane protein</topology>
    </subcellularLocation>
    <subcellularLocation>
        <location evidence="6">Virion membrane</location>
        <topology evidence="6">Peripheral membrane protein</topology>
    </subcellularLocation>
    <subcellularLocation>
        <location evidence="4">Virion membrane</location>
        <topology evidence="4">Single-pass type I membrane protein</topology>
    </subcellularLocation>
</comment>
<keyword evidence="30 32" id="KW-0449">Lipoprotein</keyword>
<keyword evidence="26 32" id="KW-0564">Palmitate</keyword>
<dbReference type="Gene3D" id="1.20.5.490">
    <property type="entry name" value="Single helix bin"/>
    <property type="match status" value="1"/>
</dbReference>
<evidence type="ECO:0000256" key="7">
    <source>
        <dbReference type="ARBA" id="ARBA00022506"/>
    </source>
</evidence>
<feature type="region of interest" description="Disordered" evidence="34">
    <location>
        <begin position="722"/>
        <end position="741"/>
    </location>
</feature>
<comment type="function">
    <text evidence="32">Transmembrane protein gp41: Acts as a class I viral fusion protein. Under the current model, the protein has at least 3 conformational states: pre-fusion native state, pre-hairpin intermediate state, and post-fusion hairpin state. During fusion of viral and target intracellular membranes, the coiled coil regions (heptad repeats) assume a trimer-of-hairpins structure, positioning the fusion peptide in close proximity to the C-terminal region of the ectodomain. The formation of this structure appears to drive apposition and subsequent fusion of viral and target cell membranes. Complete fusion occurs in host cell endosomes and is dynamin-dependent, however some lipid transfer might occur at the plasma membrane. The virus undergoes clathrin-dependent internalization long before endosomal fusion, thus minimizing the surface exposure of conserved viral epitopes during fusion and reducing the efficacy of inhibitors targeting these epitopes. Membranes fusion leads to delivery of the nucleocapsid into the cytoplasm.</text>
</comment>
<evidence type="ECO:0000256" key="1">
    <source>
        <dbReference type="ARBA" id="ARBA00004402"/>
    </source>
</evidence>
<dbReference type="Gene3D" id="2.170.40.20">
    <property type="entry name" value="Human immunodeficiency virus 1, Gp160, envelope glycoprotein"/>
    <property type="match status" value="2"/>
</dbReference>
<keyword evidence="14 32" id="KW-0812">Transmembrane</keyword>
<evidence type="ECO:0000256" key="34">
    <source>
        <dbReference type="SAM" id="MobiDB-lite"/>
    </source>
</evidence>
<dbReference type="GO" id="GO:0019062">
    <property type="term" value="P:virion attachment to host cell"/>
    <property type="evidence" value="ECO:0007669"/>
    <property type="project" value="UniProtKB-UniRule"/>
</dbReference>
<dbReference type="Pfam" id="PF00517">
    <property type="entry name" value="GP41"/>
    <property type="match status" value="1"/>
</dbReference>
<evidence type="ECO:0000256" key="16">
    <source>
        <dbReference type="ARBA" id="ARBA00022729"/>
    </source>
</evidence>
<dbReference type="GO" id="GO:0039654">
    <property type="term" value="P:fusion of virus membrane with host endosome membrane"/>
    <property type="evidence" value="ECO:0007669"/>
    <property type="project" value="UniProtKB-UniRule"/>
</dbReference>
<dbReference type="GO" id="GO:0005198">
    <property type="term" value="F:structural molecule activity"/>
    <property type="evidence" value="ECO:0007669"/>
    <property type="project" value="UniProtKB-UniRule"/>
</dbReference>
<dbReference type="EMBL" id="KX217955">
    <property type="protein sequence ID" value="ARM51859.1"/>
    <property type="molecule type" value="Genomic_RNA"/>
</dbReference>
<feature type="chain" id="PRO_5023552664" description="Envelope glycoprotein gp160" evidence="32">
    <location>
        <begin position="32"/>
        <end position="866"/>
    </location>
</feature>
<comment type="caution">
    <text evidence="32 33">Lacks conserved residue(s) required for the propagation of feature annotation.</text>
</comment>
<evidence type="ECO:0000256" key="5">
    <source>
        <dbReference type="ARBA" id="ARBA00004578"/>
    </source>
</evidence>
<feature type="compositionally biased region" description="Basic and acidic residues" evidence="34">
    <location>
        <begin position="728"/>
        <end position="741"/>
    </location>
</feature>
<comment type="domain">
    <text evidence="32">The YXXL motif is involved in determining the exact site of viral release at the surface of infected mononuclear cells and promotes endocytosis. YXXL and di-leucine endocytosis motifs interact directly or indirectly with the clathrin adapter complexes, opperate independently, and their activities are not additive.</text>
</comment>
<dbReference type="GO" id="GO:0055036">
    <property type="term" value="C:virion membrane"/>
    <property type="evidence" value="ECO:0007669"/>
    <property type="project" value="UniProtKB-SubCell"/>
</dbReference>
<evidence type="ECO:0000256" key="2">
    <source>
        <dbReference type="ARBA" id="ARBA00004433"/>
    </source>
</evidence>
<evidence type="ECO:0000259" key="35">
    <source>
        <dbReference type="Pfam" id="PF00516"/>
    </source>
</evidence>
<feature type="short sequence motif" description="YXXL motif; contains endocytosis signal" evidence="32">
    <location>
        <begin position="715"/>
        <end position="718"/>
    </location>
</feature>
<dbReference type="GO" id="GO:0016020">
    <property type="term" value="C:membrane"/>
    <property type="evidence" value="ECO:0007669"/>
    <property type="project" value="UniProtKB-UniRule"/>
</dbReference>
<feature type="site" description="Cleavage; by host furin" evidence="32">
    <location>
        <begin position="514"/>
        <end position="515"/>
    </location>
</feature>
<feature type="lipid moiety-binding region" description="S-palmitoyl cysteine; by host" evidence="32">
    <location>
        <position position="847"/>
    </location>
</feature>
<keyword evidence="15 32" id="KW-0053">Apoptosis</keyword>
<dbReference type="GO" id="GO:0044175">
    <property type="term" value="C:host cell endosome membrane"/>
    <property type="evidence" value="ECO:0007669"/>
    <property type="project" value="UniProtKB-SubCell"/>
</dbReference>
<evidence type="ECO:0000256" key="4">
    <source>
        <dbReference type="ARBA" id="ARBA00004563"/>
    </source>
</evidence>
<dbReference type="FunFam" id="2.170.40.20:FF:000004">
    <property type="entry name" value="Envelope glycoprotein gp160"/>
    <property type="match status" value="1"/>
</dbReference>
<evidence type="ECO:0000256" key="18">
    <source>
        <dbReference type="ARBA" id="ARBA00022844"/>
    </source>
</evidence>
<dbReference type="InterPro" id="IPR037527">
    <property type="entry name" value="Gp160"/>
</dbReference>
<evidence type="ECO:0000256" key="26">
    <source>
        <dbReference type="ARBA" id="ARBA00023139"/>
    </source>
</evidence>
<evidence type="ECO:0000259" key="36">
    <source>
        <dbReference type="Pfam" id="PF00517"/>
    </source>
</evidence>
<comment type="subcellular location">
    <molecule>Transmembrane protein gp41</molecule>
    <subcellularLocation>
        <location evidence="32">Virion membrane</location>
        <topology evidence="32">Single-pass type I membrane protein</topology>
    </subcellularLocation>
    <subcellularLocation>
        <location evidence="32">Host cell membrane</location>
        <topology evidence="32">Single-pass type I membrane protein</topology>
    </subcellularLocation>
    <subcellularLocation>
        <location evidence="32">Host endosome membrane</location>
        <topology evidence="32">Single-pass type I membrane protein</topology>
    </subcellularLocation>
    <text evidence="32">It is probably concentrated at the site of budding and incorporated into the virions possibly by contacts between the cytoplasmic tail of Env and the N-terminus of Gag.</text>
</comment>
<feature type="coiled-coil region" evidence="32">
    <location>
        <begin position="636"/>
        <end position="670"/>
    </location>
</feature>
<keyword evidence="12 32" id="KW-1162">Viral penetration into host cytoplasm</keyword>
<comment type="domain">
    <text evidence="32">The membrane proximal external region (MPER) present in gp41 is a tryptophan-rich region recognized by the antibodies 2F5, Z13, and 4E10. MPER seems to play a role in fusion.</text>
</comment>
<feature type="region of interest" description="Immunosuppression" evidence="32">
    <location>
        <begin position="577"/>
        <end position="595"/>
    </location>
</feature>
<feature type="transmembrane region" description="Helical" evidence="33">
    <location>
        <begin position="681"/>
        <end position="708"/>
    </location>
</feature>
<gene>
    <name evidence="32 37" type="primary">env</name>
</gene>
<evidence type="ECO:0000256" key="31">
    <source>
        <dbReference type="ARBA" id="ARBA00023296"/>
    </source>
</evidence>
<keyword evidence="23 32" id="KW-1039">Host endosome</keyword>
<dbReference type="SUPFAM" id="SSF58069">
    <property type="entry name" value="Virus ectodomain"/>
    <property type="match status" value="1"/>
</dbReference>
<keyword evidence="20 32" id="KW-0261">Viral envelope protein</keyword>
<accession>A0A1W6ITS5</accession>
<evidence type="ECO:0000256" key="27">
    <source>
        <dbReference type="ARBA" id="ARBA00023157"/>
    </source>
</evidence>
<feature type="disulfide bond" evidence="32">
    <location>
        <begin position="233"/>
        <end position="244"/>
    </location>
</feature>
<dbReference type="GO" id="GO:0019031">
    <property type="term" value="C:viral envelope"/>
    <property type="evidence" value="ECO:0007669"/>
    <property type="project" value="UniProtKB-KW"/>
</dbReference>
<evidence type="ECO:0000256" key="25">
    <source>
        <dbReference type="ARBA" id="ARBA00023136"/>
    </source>
</evidence>
<feature type="region of interest" description="CD4-binding loop" evidence="32">
    <location>
        <begin position="367"/>
        <end position="377"/>
    </location>
</feature>
<feature type="domain" description="Human immunodeficiency virus 1 envelope glycoprotein Gp120" evidence="35">
    <location>
        <begin position="33"/>
        <end position="514"/>
    </location>
</feature>
<dbReference type="GO" id="GO:1903908">
    <property type="term" value="P:positive regulation of plasma membrane raft polarization"/>
    <property type="evidence" value="ECO:0007669"/>
    <property type="project" value="UniProtKB-UniRule"/>
</dbReference>
<dbReference type="GO" id="GO:0052031">
    <property type="term" value="P:symbiont-mediated perturbation of host defense response"/>
    <property type="evidence" value="ECO:0007669"/>
    <property type="project" value="UniProtKB-UniRule"/>
</dbReference>
<comment type="miscellaneous">
    <text evidence="32">Inhibitors targeting HIV-1 viral envelope proteins are used as antiretroviral drugs. Attachment of virions to the cell surface via non-specific interactions and CD4 binding can be blocked by inhibitors that include cyanovirin-N, cyclotriazadisulfonamide analogs, PRO 2000, TNX 355 and PRO 542. In addition, BMS 806 can block CD4-induced conformational changes. Env interactions with the coreceptor molecules can be targeted by CCR5 antagonists including SCH-D, maraviroc (UK 427857) and aplaviroc (GW 873140), and the CXCR4 antagonist AMD 070. Fusion of viral and cellular membranes can be inhibited by peptides such as enfuvirtide and tifuvirtide (T 1249). Resistance to inhibitors associated with mutations in Env are observed. Most of the time, single mutations confer only a modest reduction in drug susceptibility. Combination of several mutations is usually required to develop a high-level drug resistance.</text>
</comment>
<dbReference type="InterPro" id="IPR000328">
    <property type="entry name" value="GP41-like"/>
</dbReference>
<feature type="region of interest" description="Fusion peptide" evidence="32">
    <location>
        <begin position="515"/>
        <end position="535"/>
    </location>
</feature>
<feature type="disulfide bond" evidence="32">
    <location>
        <begin position="601"/>
        <end position="607"/>
    </location>
</feature>
<feature type="transmembrane region" description="Helical" evidence="33">
    <location>
        <begin position="515"/>
        <end position="538"/>
    </location>
</feature>
<evidence type="ECO:0000256" key="19">
    <source>
        <dbReference type="ARBA" id="ARBA00022870"/>
    </source>
</evidence>
<keyword evidence="28 32" id="KW-0325">Glycoprotein</keyword>
<keyword evidence="8 32" id="KW-1170">Fusion of virus membrane with host endosomal membrane</keyword>
<dbReference type="Gene3D" id="1.10.287.210">
    <property type="match status" value="1"/>
</dbReference>
<dbReference type="FunFam" id="2.170.40.20:FF:000003">
    <property type="entry name" value="Envelope glycoprotein gp160"/>
    <property type="match status" value="1"/>
</dbReference>